<dbReference type="RefSeq" id="WP_191153358.1">
    <property type="nucleotide sequence ID" value="NZ_JACWUN010000001.1"/>
</dbReference>
<name>A0A8J6QVV3_9BACT</name>
<keyword evidence="1" id="KW-0472">Membrane</keyword>
<dbReference type="Proteomes" id="UP000632828">
    <property type="component" value="Unassembled WGS sequence"/>
</dbReference>
<dbReference type="EMBL" id="JACWUN010000001">
    <property type="protein sequence ID" value="MBD1399078.1"/>
    <property type="molecule type" value="Genomic_DNA"/>
</dbReference>
<evidence type="ECO:0000313" key="3">
    <source>
        <dbReference type="Proteomes" id="UP000632828"/>
    </source>
</evidence>
<sequence>MLIWPLEQDEVLLWQGRPAPRCYLFRCWRGQLVTLIVLLFVGAFFRQVRQQDVTSMTLIFFLALFLLALVYGPLRLIYLRWHWETLFYAVSDRRLLVRSGSNKQMVSYPWLLLDAIVVHPYTDQLADIELTFADSRRVVLACLEEPRTCLRALPLPAANSPEKNTSV</sequence>
<keyword evidence="3" id="KW-1185">Reference proteome</keyword>
<keyword evidence="1" id="KW-1133">Transmembrane helix</keyword>
<dbReference type="AlphaFoldDB" id="A0A8J6QVV3"/>
<organism evidence="2 3">
    <name type="scientific">Pelovirga terrestris</name>
    <dbReference type="NCBI Taxonomy" id="2771352"/>
    <lineage>
        <taxon>Bacteria</taxon>
        <taxon>Pseudomonadati</taxon>
        <taxon>Thermodesulfobacteriota</taxon>
        <taxon>Desulfuromonadia</taxon>
        <taxon>Geobacterales</taxon>
        <taxon>Geobacteraceae</taxon>
        <taxon>Pelovirga</taxon>
    </lineage>
</organism>
<reference evidence="2" key="1">
    <citation type="submission" date="2020-09" db="EMBL/GenBank/DDBJ databases">
        <title>Pelobacter alkaliphilus sp. nov., a novel anaerobic arsenate-reducing bacterium from terrestrial mud volcano.</title>
        <authorList>
            <person name="Khomyakova M.A."/>
            <person name="Merkel A.Y."/>
            <person name="Slobodkin A.I."/>
        </authorList>
    </citation>
    <scope>NUCLEOTIDE SEQUENCE</scope>
    <source>
        <strain evidence="2">M08fum</strain>
    </source>
</reference>
<feature type="transmembrane region" description="Helical" evidence="1">
    <location>
        <begin position="27"/>
        <end position="45"/>
    </location>
</feature>
<proteinExistence type="predicted"/>
<evidence type="ECO:0000256" key="1">
    <source>
        <dbReference type="SAM" id="Phobius"/>
    </source>
</evidence>
<protein>
    <recommendedName>
        <fullName evidence="4">DUF304 domain-containing protein</fullName>
    </recommendedName>
</protein>
<evidence type="ECO:0000313" key="2">
    <source>
        <dbReference type="EMBL" id="MBD1399078.1"/>
    </source>
</evidence>
<gene>
    <name evidence="2" type="ORF">ICT70_00150</name>
</gene>
<keyword evidence="1" id="KW-0812">Transmembrane</keyword>
<comment type="caution">
    <text evidence="2">The sequence shown here is derived from an EMBL/GenBank/DDBJ whole genome shotgun (WGS) entry which is preliminary data.</text>
</comment>
<feature type="transmembrane region" description="Helical" evidence="1">
    <location>
        <begin position="57"/>
        <end position="78"/>
    </location>
</feature>
<accession>A0A8J6QVV3</accession>
<evidence type="ECO:0008006" key="4">
    <source>
        <dbReference type="Google" id="ProtNLM"/>
    </source>
</evidence>